<protein>
    <submittedName>
        <fullName evidence="1">Surface envelope protein</fullName>
    </submittedName>
</protein>
<name>Q9QSJ9_9RETR</name>
<accession>Q9QSJ9</accession>
<dbReference type="Pfam" id="PF05858">
    <property type="entry name" value="BIV_Env"/>
    <property type="match status" value="1"/>
</dbReference>
<organism evidence="1">
    <name type="scientific">Bovine immunodeficiency virus</name>
    <dbReference type="NCBI Taxonomy" id="11657"/>
    <lineage>
        <taxon>Viruses</taxon>
        <taxon>Riboviria</taxon>
        <taxon>Pararnavirae</taxon>
        <taxon>Artverviricota</taxon>
        <taxon>Revtraviricetes</taxon>
        <taxon>Ortervirales</taxon>
        <taxon>Retroviridae</taxon>
        <taxon>Orthoretrovirinae</taxon>
        <taxon>Lentivirus</taxon>
        <taxon>Lentivirus bovimdef</taxon>
    </lineage>
</organism>
<reference evidence="1" key="1">
    <citation type="submission" date="1999-02" db="EMBL/GenBank/DDBJ databases">
        <title>The genetic diversity of an env fragment amplified from naturally-infected cattle.</title>
        <authorList>
            <person name="Cooper C.R."/>
            <person name="Pharr G.T."/>
            <person name="Hanson L.A."/>
            <person name="Diehl W.J."/>
            <person name="Coats K.S."/>
        </authorList>
    </citation>
    <scope>NUCLEOTIDE SEQUENCE</scope>
</reference>
<dbReference type="EMBL" id="AF083926">
    <property type="protein sequence ID" value="AAD52150.1"/>
    <property type="molecule type" value="Genomic_DNA"/>
</dbReference>
<sequence length="87" mass="9594">AGIIGYYVMGYTEIFKKGCQVCGSLSLMWGMLLVEIGRRLTRREWSFSKNSGSHLNQLQLGTVCQGGTGHRATCGHDHQPSQVPHSE</sequence>
<proteinExistence type="predicted"/>
<dbReference type="GO" id="GO:0019031">
    <property type="term" value="C:viral envelope"/>
    <property type="evidence" value="ECO:0007669"/>
    <property type="project" value="UniProtKB-KW"/>
</dbReference>
<keyword evidence="1" id="KW-0261">Viral envelope protein</keyword>
<gene>
    <name evidence="1" type="primary">env</name>
</gene>
<keyword evidence="1" id="KW-0946">Virion</keyword>
<feature type="non-terminal residue" evidence="1">
    <location>
        <position position="1"/>
    </location>
</feature>
<evidence type="ECO:0000313" key="1">
    <source>
        <dbReference type="EMBL" id="AAD52150.1"/>
    </source>
</evidence>